<protein>
    <submittedName>
        <fullName evidence="1">Uncharacterized protein</fullName>
    </submittedName>
</protein>
<dbReference type="Proteomes" id="UP000823775">
    <property type="component" value="Unassembled WGS sequence"/>
</dbReference>
<accession>A0ABS8SJ08</accession>
<evidence type="ECO:0000313" key="1">
    <source>
        <dbReference type="EMBL" id="MCD7458758.1"/>
    </source>
</evidence>
<name>A0ABS8SJ08_DATST</name>
<dbReference type="EMBL" id="JACEIK010000538">
    <property type="protein sequence ID" value="MCD7458758.1"/>
    <property type="molecule type" value="Genomic_DNA"/>
</dbReference>
<comment type="caution">
    <text evidence="1">The sequence shown here is derived from an EMBL/GenBank/DDBJ whole genome shotgun (WGS) entry which is preliminary data.</text>
</comment>
<sequence length="245" mass="27836">MEVYYLFFNEKRYIHVEARYEVDYFKNDFPDIHYQIGVCDWVPFTIPVDPYFPEKVEDKGNQFQWVAKIIAIGQPQWAISRGLIHQRDLKFEAFMWLDLPLENIVRADDVITLATKTDKDALTMKCIKGTEHRTLPPPSTPYNTPASQFHPATAPTTTPPDLVKLEQMAQVHESQLIKLAKAIPYMIQQAIKKAMQPARDKLKGLYTAVEVLENEVITLGKEVATLIGPPSACNPTPLELAVVPS</sequence>
<gene>
    <name evidence="1" type="ORF">HAX54_039059</name>
</gene>
<keyword evidence="2" id="KW-1185">Reference proteome</keyword>
<proteinExistence type="predicted"/>
<organism evidence="1 2">
    <name type="scientific">Datura stramonium</name>
    <name type="common">Jimsonweed</name>
    <name type="synonym">Common thornapple</name>
    <dbReference type="NCBI Taxonomy" id="4076"/>
    <lineage>
        <taxon>Eukaryota</taxon>
        <taxon>Viridiplantae</taxon>
        <taxon>Streptophyta</taxon>
        <taxon>Embryophyta</taxon>
        <taxon>Tracheophyta</taxon>
        <taxon>Spermatophyta</taxon>
        <taxon>Magnoliopsida</taxon>
        <taxon>eudicotyledons</taxon>
        <taxon>Gunneridae</taxon>
        <taxon>Pentapetalae</taxon>
        <taxon>asterids</taxon>
        <taxon>lamiids</taxon>
        <taxon>Solanales</taxon>
        <taxon>Solanaceae</taxon>
        <taxon>Solanoideae</taxon>
        <taxon>Datureae</taxon>
        <taxon>Datura</taxon>
    </lineage>
</organism>
<reference evidence="1 2" key="1">
    <citation type="journal article" date="2021" name="BMC Genomics">
        <title>Datura genome reveals duplications of psychoactive alkaloid biosynthetic genes and high mutation rate following tissue culture.</title>
        <authorList>
            <person name="Rajewski A."/>
            <person name="Carter-House D."/>
            <person name="Stajich J."/>
            <person name="Litt A."/>
        </authorList>
    </citation>
    <scope>NUCLEOTIDE SEQUENCE [LARGE SCALE GENOMIC DNA]</scope>
    <source>
        <strain evidence="1">AR-01</strain>
    </source>
</reference>
<evidence type="ECO:0000313" key="2">
    <source>
        <dbReference type="Proteomes" id="UP000823775"/>
    </source>
</evidence>